<keyword evidence="3" id="KW-1185">Reference proteome</keyword>
<feature type="compositionally biased region" description="Low complexity" evidence="1">
    <location>
        <begin position="287"/>
        <end position="304"/>
    </location>
</feature>
<dbReference type="AlphaFoldDB" id="A0A1X6NJY2"/>
<gene>
    <name evidence="2" type="ORF">BU14_2418s0001</name>
</gene>
<feature type="region of interest" description="Disordered" evidence="1">
    <location>
        <begin position="283"/>
        <end position="305"/>
    </location>
</feature>
<feature type="compositionally biased region" description="Low complexity" evidence="1">
    <location>
        <begin position="250"/>
        <end position="262"/>
    </location>
</feature>
<reference evidence="2 3" key="1">
    <citation type="submission" date="2017-03" db="EMBL/GenBank/DDBJ databases">
        <title>WGS assembly of Porphyra umbilicalis.</title>
        <authorList>
            <person name="Brawley S.H."/>
            <person name="Blouin N.A."/>
            <person name="Ficko-Blean E."/>
            <person name="Wheeler G.L."/>
            <person name="Lohr M."/>
            <person name="Goodson H.V."/>
            <person name="Jenkins J.W."/>
            <person name="Blaby-Haas C.E."/>
            <person name="Helliwell K.E."/>
            <person name="Chan C."/>
            <person name="Marriage T."/>
            <person name="Bhattacharya D."/>
            <person name="Klein A.S."/>
            <person name="Badis Y."/>
            <person name="Brodie J."/>
            <person name="Cao Y."/>
            <person name="Collen J."/>
            <person name="Dittami S.M."/>
            <person name="Gachon C.M."/>
            <person name="Green B.R."/>
            <person name="Karpowicz S."/>
            <person name="Kim J.W."/>
            <person name="Kudahl U."/>
            <person name="Lin S."/>
            <person name="Michel G."/>
            <person name="Mittag M."/>
            <person name="Olson B.J."/>
            <person name="Pangilinan J."/>
            <person name="Peng Y."/>
            <person name="Qiu H."/>
            <person name="Shu S."/>
            <person name="Singer J.T."/>
            <person name="Smith A.G."/>
            <person name="Sprecher B.N."/>
            <person name="Wagner V."/>
            <person name="Wang W."/>
            <person name="Wang Z.-Y."/>
            <person name="Yan J."/>
            <person name="Yarish C."/>
            <person name="Zoeuner-Riek S."/>
            <person name="Zhuang Y."/>
            <person name="Zou Y."/>
            <person name="Lindquist E.A."/>
            <person name="Grimwood J."/>
            <person name="Barry K."/>
            <person name="Rokhsar D.S."/>
            <person name="Schmutz J."/>
            <person name="Stiller J.W."/>
            <person name="Grossman A.R."/>
            <person name="Prochnik S.E."/>
        </authorList>
    </citation>
    <scope>NUCLEOTIDE SEQUENCE [LARGE SCALE GENOMIC DNA]</scope>
    <source>
        <strain evidence="2">4086291</strain>
    </source>
</reference>
<name>A0A1X6NJY2_PORUM</name>
<evidence type="ECO:0000256" key="1">
    <source>
        <dbReference type="SAM" id="MobiDB-lite"/>
    </source>
</evidence>
<dbReference type="Proteomes" id="UP000218209">
    <property type="component" value="Unassembled WGS sequence"/>
</dbReference>
<accession>A0A1X6NJY2</accession>
<evidence type="ECO:0000313" key="2">
    <source>
        <dbReference type="EMBL" id="OSX68663.1"/>
    </source>
</evidence>
<protein>
    <submittedName>
        <fullName evidence="2">Uncharacterized protein</fullName>
    </submittedName>
</protein>
<organism evidence="2 3">
    <name type="scientific">Porphyra umbilicalis</name>
    <name type="common">Purple laver</name>
    <name type="synonym">Red alga</name>
    <dbReference type="NCBI Taxonomy" id="2786"/>
    <lineage>
        <taxon>Eukaryota</taxon>
        <taxon>Rhodophyta</taxon>
        <taxon>Bangiophyceae</taxon>
        <taxon>Bangiales</taxon>
        <taxon>Bangiaceae</taxon>
        <taxon>Porphyra</taxon>
    </lineage>
</organism>
<evidence type="ECO:0000313" key="3">
    <source>
        <dbReference type="Proteomes" id="UP000218209"/>
    </source>
</evidence>
<proteinExistence type="predicted"/>
<feature type="region of interest" description="Disordered" evidence="1">
    <location>
        <begin position="170"/>
        <end position="196"/>
    </location>
</feature>
<sequence length="398" mass="40479">MAMELRTTFYAEVVGIHRRLTDMRKDADCAGQQLRVAIEQVNKIGQYIIDKEDRERKVALAKSAVKIGVSLAPVVGGVLGATVDVVAGLADGLPGGAAAVVRCVADPADLVAARQVLVMVSSVEGKLSLAQAEQLSAAVQPYQSVAALEKELGSVAMVLNCGGAEVEGGVDAIGDSAGDGEDSEAASDAGSDPLEDFKGVIQDEAIERGGDKVDELRIRAASRPAIAPAAGPVPSASGGGRDTPPPPIALPSSVPTATAAASRSPLLADAGCGATTPAALPAPPTVPAAGATAAPRPQAAAPRPSNADIFAGARDWTVTETADRLVECVARVYDAPERAALQAIVRATAAEHGVTGESLVESPDVHEMAVGLLGEWGGRLGVVASVKRFIEKMQRFAV</sequence>
<feature type="region of interest" description="Disordered" evidence="1">
    <location>
        <begin position="227"/>
        <end position="262"/>
    </location>
</feature>
<feature type="compositionally biased region" description="Low complexity" evidence="1">
    <location>
        <begin position="227"/>
        <end position="236"/>
    </location>
</feature>
<dbReference type="EMBL" id="KV920225">
    <property type="protein sequence ID" value="OSX68663.1"/>
    <property type="molecule type" value="Genomic_DNA"/>
</dbReference>